<organism evidence="2 3">
    <name type="scientific">Brooklawnia cerclae</name>
    <dbReference type="NCBI Taxonomy" id="349934"/>
    <lineage>
        <taxon>Bacteria</taxon>
        <taxon>Bacillati</taxon>
        <taxon>Actinomycetota</taxon>
        <taxon>Actinomycetes</taxon>
        <taxon>Propionibacteriales</taxon>
        <taxon>Propionibacteriaceae</taxon>
        <taxon>Brooklawnia</taxon>
    </lineage>
</organism>
<gene>
    <name evidence="2" type="ORF">FB473_001910</name>
</gene>
<accession>A0ABX0SH28</accession>
<comment type="caution">
    <text evidence="2">The sequence shown here is derived from an EMBL/GenBank/DDBJ whole genome shotgun (WGS) entry which is preliminary data.</text>
</comment>
<evidence type="ECO:0000313" key="2">
    <source>
        <dbReference type="EMBL" id="NIH57265.1"/>
    </source>
</evidence>
<evidence type="ECO:0000313" key="3">
    <source>
        <dbReference type="Proteomes" id="UP000749311"/>
    </source>
</evidence>
<proteinExistence type="predicted"/>
<dbReference type="RefSeq" id="WP_167166817.1">
    <property type="nucleotide sequence ID" value="NZ_BAAAOO010000008.1"/>
</dbReference>
<feature type="region of interest" description="Disordered" evidence="1">
    <location>
        <begin position="99"/>
        <end position="155"/>
    </location>
</feature>
<evidence type="ECO:0000256" key="1">
    <source>
        <dbReference type="SAM" id="MobiDB-lite"/>
    </source>
</evidence>
<dbReference type="EMBL" id="JAAMOZ010000001">
    <property type="protein sequence ID" value="NIH57265.1"/>
    <property type="molecule type" value="Genomic_DNA"/>
</dbReference>
<keyword evidence="3" id="KW-1185">Reference proteome</keyword>
<protein>
    <submittedName>
        <fullName evidence="2">Transcriptional regulator with XRE-family HTH domain</fullName>
    </submittedName>
</protein>
<dbReference type="Proteomes" id="UP000749311">
    <property type="component" value="Unassembled WGS sequence"/>
</dbReference>
<name>A0ABX0SH28_9ACTN</name>
<sequence>MNASSENIRAMGWPAYVRATTSDINSEIARRTGLNQGSVSRWFKGSTPDPASVAAFAKGYRQPVLEALMAAGIVAPEDVGDDPPAAPYLSRLSNEDLLREVDRRMREGGSSAGTDEPGEKSLSGPDAGEVIELPTAAQRRRRPKLGEMSDPPDNL</sequence>
<reference evidence="2 3" key="1">
    <citation type="submission" date="2020-02" db="EMBL/GenBank/DDBJ databases">
        <title>Sequencing the genomes of 1000 actinobacteria strains.</title>
        <authorList>
            <person name="Klenk H.-P."/>
        </authorList>
    </citation>
    <scope>NUCLEOTIDE SEQUENCE [LARGE SCALE GENOMIC DNA]</scope>
    <source>
        <strain evidence="2 3">DSM 19609</strain>
    </source>
</reference>